<dbReference type="InterPro" id="IPR017941">
    <property type="entry name" value="Rieske_2Fe-2S"/>
</dbReference>
<evidence type="ECO:0000256" key="3">
    <source>
        <dbReference type="ARBA" id="ARBA00023004"/>
    </source>
</evidence>
<evidence type="ECO:0000256" key="6">
    <source>
        <dbReference type="ARBA" id="ARBA00034078"/>
    </source>
</evidence>
<evidence type="ECO:0000256" key="2">
    <source>
        <dbReference type="ARBA" id="ARBA00022723"/>
    </source>
</evidence>
<dbReference type="InterPro" id="IPR036922">
    <property type="entry name" value="Rieske_2Fe-2S_sf"/>
</dbReference>
<organism evidence="8 9">
    <name type="scientific">Belliella filtrata</name>
    <dbReference type="NCBI Taxonomy" id="2923435"/>
    <lineage>
        <taxon>Bacteria</taxon>
        <taxon>Pseudomonadati</taxon>
        <taxon>Bacteroidota</taxon>
        <taxon>Cytophagia</taxon>
        <taxon>Cytophagales</taxon>
        <taxon>Cyclobacteriaceae</taxon>
        <taxon>Belliella</taxon>
    </lineage>
</organism>
<comment type="caution">
    <text evidence="8">The sequence shown here is derived from an EMBL/GenBank/DDBJ whole genome shotgun (WGS) entry which is preliminary data.</text>
</comment>
<evidence type="ECO:0000313" key="9">
    <source>
        <dbReference type="Proteomes" id="UP001165489"/>
    </source>
</evidence>
<keyword evidence="1" id="KW-0001">2Fe-2S</keyword>
<feature type="domain" description="Rieske" evidence="7">
    <location>
        <begin position="106"/>
        <end position="161"/>
    </location>
</feature>
<dbReference type="InterPro" id="IPR005805">
    <property type="entry name" value="Rieske_Fe-S_prot_C"/>
</dbReference>
<name>A0ABS9V396_9BACT</name>
<evidence type="ECO:0000256" key="1">
    <source>
        <dbReference type="ARBA" id="ARBA00022714"/>
    </source>
</evidence>
<dbReference type="EMBL" id="JAKZGP010000050">
    <property type="protein sequence ID" value="MCH7410894.1"/>
    <property type="molecule type" value="Genomic_DNA"/>
</dbReference>
<protein>
    <submittedName>
        <fullName evidence="8">Rieske 2Fe-2S domain-containing protein</fullName>
    </submittedName>
</protein>
<accession>A0ABS9V396</accession>
<reference evidence="8" key="1">
    <citation type="submission" date="2022-03" db="EMBL/GenBank/DDBJ databases">
        <title>De novo assembled genomes of Belliella spp. (Cyclobacteriaceae) strains.</title>
        <authorList>
            <person name="Szabo A."/>
            <person name="Korponai K."/>
            <person name="Felfoldi T."/>
        </authorList>
    </citation>
    <scope>NUCLEOTIDE SEQUENCE</scope>
    <source>
        <strain evidence="8">DSM 111904</strain>
    </source>
</reference>
<keyword evidence="3" id="KW-0408">Iron</keyword>
<gene>
    <name evidence="8" type="ORF">MM239_15910</name>
</gene>
<comment type="cofactor">
    <cofactor evidence="6">
        <name>[2Fe-2S] cluster</name>
        <dbReference type="ChEBI" id="CHEBI:190135"/>
    </cofactor>
</comment>
<proteinExistence type="predicted"/>
<keyword evidence="9" id="KW-1185">Reference proteome</keyword>
<keyword evidence="5" id="KW-1015">Disulfide bond</keyword>
<dbReference type="Gene3D" id="2.102.10.10">
    <property type="entry name" value="Rieske [2Fe-2S] iron-sulphur domain"/>
    <property type="match status" value="1"/>
</dbReference>
<keyword evidence="4" id="KW-0411">Iron-sulfur</keyword>
<dbReference type="Pfam" id="PF00355">
    <property type="entry name" value="Rieske"/>
    <property type="match status" value="1"/>
</dbReference>
<dbReference type="CDD" id="cd03467">
    <property type="entry name" value="Rieske"/>
    <property type="match status" value="1"/>
</dbReference>
<evidence type="ECO:0000256" key="4">
    <source>
        <dbReference type="ARBA" id="ARBA00023014"/>
    </source>
</evidence>
<dbReference type="InterPro" id="IPR014349">
    <property type="entry name" value="Rieske_Fe-S_prot"/>
</dbReference>
<dbReference type="RefSeq" id="WP_241349252.1">
    <property type="nucleotide sequence ID" value="NZ_JAKZGP010000050.1"/>
</dbReference>
<dbReference type="PANTHER" id="PTHR10134">
    <property type="entry name" value="CYTOCHROME B-C1 COMPLEX SUBUNIT RIESKE, MITOCHONDRIAL"/>
    <property type="match status" value="1"/>
</dbReference>
<dbReference type="PROSITE" id="PS51296">
    <property type="entry name" value="RIESKE"/>
    <property type="match status" value="1"/>
</dbReference>
<sequence length="164" mass="17428">MENVNNFKSGRLSQARREFLKKSGAITIMSLFGANFFTSCGSDDDTPGGGNTPATPQNGITVNEGTVVIDLSQVASLNDEGGWILITSARMLVINTGNGFNSLTSVCTHSNCDRNWSLNNNQFVCSCHGSRFTTSGAVVTGPATRPLQSFANNRSGNTLTINRS</sequence>
<evidence type="ECO:0000259" key="7">
    <source>
        <dbReference type="PROSITE" id="PS51296"/>
    </source>
</evidence>
<evidence type="ECO:0000256" key="5">
    <source>
        <dbReference type="ARBA" id="ARBA00023157"/>
    </source>
</evidence>
<keyword evidence="2" id="KW-0479">Metal-binding</keyword>
<dbReference type="Proteomes" id="UP001165489">
    <property type="component" value="Unassembled WGS sequence"/>
</dbReference>
<dbReference type="SUPFAM" id="SSF50022">
    <property type="entry name" value="ISP domain"/>
    <property type="match status" value="1"/>
</dbReference>
<evidence type="ECO:0000313" key="8">
    <source>
        <dbReference type="EMBL" id="MCH7410894.1"/>
    </source>
</evidence>
<dbReference type="PRINTS" id="PR00162">
    <property type="entry name" value="RIESKE"/>
</dbReference>